<dbReference type="Pfam" id="PF02566">
    <property type="entry name" value="OsmC"/>
    <property type="match status" value="1"/>
</dbReference>
<dbReference type="AlphaFoldDB" id="A0A1M5C673"/>
<dbReference type="Proteomes" id="UP000184485">
    <property type="component" value="Unassembled WGS sequence"/>
</dbReference>
<proteinExistence type="predicted"/>
<dbReference type="PANTHER" id="PTHR39624">
    <property type="entry name" value="PROTEIN INVOLVED IN RIMO-MEDIATED BETA-METHYLTHIOLATION OF RIBOSOMAL PROTEIN S12 YCAO"/>
    <property type="match status" value="1"/>
</dbReference>
<evidence type="ECO:0000256" key="1">
    <source>
        <dbReference type="SAM" id="MobiDB-lite"/>
    </source>
</evidence>
<evidence type="ECO:0000313" key="3">
    <source>
        <dbReference type="Proteomes" id="UP000184485"/>
    </source>
</evidence>
<feature type="compositionally biased region" description="Pro residues" evidence="1">
    <location>
        <begin position="154"/>
        <end position="164"/>
    </location>
</feature>
<dbReference type="PANTHER" id="PTHR39624:SF2">
    <property type="entry name" value="OSMC-LIKE PROTEIN"/>
    <property type="match status" value="1"/>
</dbReference>
<dbReference type="Gene3D" id="3.30.300.20">
    <property type="match status" value="1"/>
</dbReference>
<name>A0A1M5C673_9HYPH</name>
<organism evidence="2 3">
    <name type="scientific">Kaistia soli DSM 19436</name>
    <dbReference type="NCBI Taxonomy" id="1122133"/>
    <lineage>
        <taxon>Bacteria</taxon>
        <taxon>Pseudomonadati</taxon>
        <taxon>Pseudomonadota</taxon>
        <taxon>Alphaproteobacteria</taxon>
        <taxon>Hyphomicrobiales</taxon>
        <taxon>Kaistiaceae</taxon>
        <taxon>Kaistia</taxon>
    </lineage>
</organism>
<protein>
    <submittedName>
        <fullName evidence="2">Putative redox protein</fullName>
    </submittedName>
</protein>
<dbReference type="RefSeq" id="WP_073052949.1">
    <property type="nucleotide sequence ID" value="NZ_FQUP01000002.1"/>
</dbReference>
<evidence type="ECO:0000313" key="2">
    <source>
        <dbReference type="EMBL" id="SHF50107.1"/>
    </source>
</evidence>
<sequence length="164" mass="17129">MAAVKAVLGTANYAVAIEAGPHALAADEPASRGGSATGPGPYDLVLAGLAACTVITLRMYAERKGWQLGAIHAELTHSKIDKRSKIDRTLSFEASLAPEQITRLAEIAEKTPVTLTLKDGADITTHIAPAHHAETPAELDERLDEALEESFPASDPPSVSPGEG</sequence>
<dbReference type="InterPro" id="IPR015946">
    <property type="entry name" value="KH_dom-like_a/b"/>
</dbReference>
<dbReference type="SUPFAM" id="SSF82784">
    <property type="entry name" value="OsmC-like"/>
    <property type="match status" value="1"/>
</dbReference>
<feature type="region of interest" description="Disordered" evidence="1">
    <location>
        <begin position="128"/>
        <end position="164"/>
    </location>
</feature>
<gene>
    <name evidence="2" type="ORF">SAMN02745157_2227</name>
</gene>
<dbReference type="OrthoDB" id="9789573at2"/>
<dbReference type="InterPro" id="IPR036102">
    <property type="entry name" value="OsmC/Ohrsf"/>
</dbReference>
<dbReference type="EMBL" id="FQUP01000002">
    <property type="protein sequence ID" value="SHF50107.1"/>
    <property type="molecule type" value="Genomic_DNA"/>
</dbReference>
<dbReference type="STRING" id="1122133.SAMN02745157_2227"/>
<dbReference type="InterPro" id="IPR003718">
    <property type="entry name" value="OsmC/Ohr_fam"/>
</dbReference>
<keyword evidence="3" id="KW-1185">Reference proteome</keyword>
<accession>A0A1M5C673</accession>
<feature type="compositionally biased region" description="Acidic residues" evidence="1">
    <location>
        <begin position="137"/>
        <end position="148"/>
    </location>
</feature>
<reference evidence="2 3" key="1">
    <citation type="submission" date="2016-11" db="EMBL/GenBank/DDBJ databases">
        <authorList>
            <person name="Jaros S."/>
            <person name="Januszkiewicz K."/>
            <person name="Wedrychowicz H."/>
        </authorList>
    </citation>
    <scope>NUCLEOTIDE SEQUENCE [LARGE SCALE GENOMIC DNA]</scope>
    <source>
        <strain evidence="2 3">DSM 19436</strain>
    </source>
</reference>